<dbReference type="InterPro" id="IPR001870">
    <property type="entry name" value="B30.2/SPRY"/>
</dbReference>
<dbReference type="Pfam" id="PF13445">
    <property type="entry name" value="zf-RING_UBOX"/>
    <property type="match status" value="1"/>
</dbReference>
<evidence type="ECO:0000256" key="5">
    <source>
        <dbReference type="ARBA" id="ARBA00022859"/>
    </source>
</evidence>
<dbReference type="SUPFAM" id="SSF49899">
    <property type="entry name" value="Concanavalin A-like lectins/glucanases"/>
    <property type="match status" value="1"/>
</dbReference>
<evidence type="ECO:0000256" key="3">
    <source>
        <dbReference type="ARBA" id="ARBA00022771"/>
    </source>
</evidence>
<dbReference type="GO" id="GO:0005737">
    <property type="term" value="C:cytoplasm"/>
    <property type="evidence" value="ECO:0007669"/>
    <property type="project" value="UniProtKB-ARBA"/>
</dbReference>
<comment type="caution">
    <text evidence="12">The sequence shown here is derived from an EMBL/GenBank/DDBJ whole genome shotgun (WGS) entry which is preliminary data.</text>
</comment>
<evidence type="ECO:0000256" key="6">
    <source>
        <dbReference type="ARBA" id="ARBA00023054"/>
    </source>
</evidence>
<dbReference type="PROSITE" id="PS50089">
    <property type="entry name" value="ZF_RING_2"/>
    <property type="match status" value="1"/>
</dbReference>
<reference evidence="12" key="1">
    <citation type="thesis" date="2020" institute="ProQuest LLC" country="789 East Eisenhower Parkway, Ann Arbor, MI, USA">
        <title>Comparative Genomics and Chromosome Evolution.</title>
        <authorList>
            <person name="Mudd A.B."/>
        </authorList>
    </citation>
    <scope>NUCLEOTIDE SEQUENCE</scope>
    <source>
        <strain evidence="12">237g6f4</strain>
        <tissue evidence="12">Blood</tissue>
    </source>
</reference>
<dbReference type="Proteomes" id="UP000824782">
    <property type="component" value="Unassembled WGS sequence"/>
</dbReference>
<dbReference type="PRINTS" id="PR01407">
    <property type="entry name" value="BUTYPHLNCDUF"/>
</dbReference>
<evidence type="ECO:0000256" key="2">
    <source>
        <dbReference type="ARBA" id="ARBA00022723"/>
    </source>
</evidence>
<dbReference type="SMART" id="SM00449">
    <property type="entry name" value="SPRY"/>
    <property type="match status" value="1"/>
</dbReference>
<protein>
    <submittedName>
        <fullName evidence="12">Uncharacterized protein</fullName>
    </submittedName>
</protein>
<dbReference type="PROSITE" id="PS50119">
    <property type="entry name" value="ZF_BBOX"/>
    <property type="match status" value="1"/>
</dbReference>
<dbReference type="InterPro" id="IPR003877">
    <property type="entry name" value="SPRY_dom"/>
</dbReference>
<sequence length="521" mass="59883">MASGLSCELSCSICLSIYTNPVMLSCGHNFCEICITVLLEKQQRTGICSCPECGAEFKTQPVLQKNLKLSNIVEHYRSTCEHTGGAEIFCTYCVTSLAPAVKTCLHCEAALCQLHLKNHSKSANHILIDPTSSLEDQKCPDHNEPVKYFCIQDKCLLCSSCSLDDKHKGHKVDILCEAGEKKRQGLWDAAKKLALQTEERENLFWKLEGHRRKVQERSLHLKDKVSALFRGLSEELNMLENNVLDEIAKQEKNIFSLHSQQFQKLDKEIKELHKKKLQIQEICKISEPVTFLKQSDIDGDTKPYYRPTVYSENMDEEMINVTLLNALSNFLNFISEMKETCGFDVEDSTDLILNVNTAHYDLAISYDFKEVMESSRQKFRPHLPERFYTQQVLSTKRFCSGKHYWEVKAFESGKWSVGVTYNSVKRNGNMSQIGTNHKSWCISWYDAFDTLHAEHDNEQEEVLDYNLTHEIGIYLDYKGGFISFYELCDPIQHLHTFCHFFTEPLYAAIFVEDCAGIKICR</sequence>
<dbReference type="GO" id="GO:0008270">
    <property type="term" value="F:zinc ion binding"/>
    <property type="evidence" value="ECO:0007669"/>
    <property type="project" value="UniProtKB-KW"/>
</dbReference>
<dbReference type="InterPro" id="IPR003879">
    <property type="entry name" value="Butyrophylin_SPRY"/>
</dbReference>
<accession>A0AAV7CUN6</accession>
<organism evidence="12 13">
    <name type="scientific">Engystomops pustulosus</name>
    <name type="common">Tungara frog</name>
    <name type="synonym">Physalaemus pustulosus</name>
    <dbReference type="NCBI Taxonomy" id="76066"/>
    <lineage>
        <taxon>Eukaryota</taxon>
        <taxon>Metazoa</taxon>
        <taxon>Chordata</taxon>
        <taxon>Craniata</taxon>
        <taxon>Vertebrata</taxon>
        <taxon>Euteleostomi</taxon>
        <taxon>Amphibia</taxon>
        <taxon>Batrachia</taxon>
        <taxon>Anura</taxon>
        <taxon>Neobatrachia</taxon>
        <taxon>Hyloidea</taxon>
        <taxon>Leptodactylidae</taxon>
        <taxon>Leiuperinae</taxon>
        <taxon>Engystomops</taxon>
    </lineage>
</organism>
<evidence type="ECO:0000256" key="1">
    <source>
        <dbReference type="ARBA" id="ARBA00022588"/>
    </source>
</evidence>
<dbReference type="PROSITE" id="PS50188">
    <property type="entry name" value="B302_SPRY"/>
    <property type="match status" value="1"/>
</dbReference>
<dbReference type="PANTHER" id="PTHR25465:SF65">
    <property type="entry name" value="E3 UBIQUITIN_ISG15 LIGASE TRIM25"/>
    <property type="match status" value="1"/>
</dbReference>
<keyword evidence="6 8" id="KW-0175">Coiled coil</keyword>
<dbReference type="Pfam" id="PF13765">
    <property type="entry name" value="PRY"/>
    <property type="match status" value="1"/>
</dbReference>
<dbReference type="PROSITE" id="PS00518">
    <property type="entry name" value="ZF_RING_1"/>
    <property type="match status" value="1"/>
</dbReference>
<keyword evidence="4" id="KW-0862">Zinc</keyword>
<dbReference type="EMBL" id="WNYA01000002">
    <property type="protein sequence ID" value="KAG8588306.1"/>
    <property type="molecule type" value="Genomic_DNA"/>
</dbReference>
<name>A0AAV7CUN6_ENGPU</name>
<dbReference type="AlphaFoldDB" id="A0AAV7CUN6"/>
<dbReference type="InterPro" id="IPR013320">
    <property type="entry name" value="ConA-like_dom_sf"/>
</dbReference>
<dbReference type="Pfam" id="PF00643">
    <property type="entry name" value="zf-B_box"/>
    <property type="match status" value="1"/>
</dbReference>
<dbReference type="InterPro" id="IPR017907">
    <property type="entry name" value="Znf_RING_CS"/>
</dbReference>
<keyword evidence="3 7" id="KW-0863">Zinc-finger</keyword>
<keyword evidence="5" id="KW-0391">Immunity</keyword>
<feature type="domain" description="RING-type" evidence="9">
    <location>
        <begin position="11"/>
        <end position="53"/>
    </location>
</feature>
<dbReference type="CDD" id="cd12891">
    <property type="entry name" value="SPRY_PRY_C-I_2"/>
    <property type="match status" value="1"/>
</dbReference>
<dbReference type="InterPro" id="IPR000315">
    <property type="entry name" value="Znf_B-box"/>
</dbReference>
<evidence type="ECO:0000256" key="8">
    <source>
        <dbReference type="SAM" id="Coils"/>
    </source>
</evidence>
<dbReference type="InterPro" id="IPR051051">
    <property type="entry name" value="E3_ubiq-ligase_TRIM/RNF"/>
</dbReference>
<dbReference type="InterPro" id="IPR013083">
    <property type="entry name" value="Znf_RING/FYVE/PHD"/>
</dbReference>
<dbReference type="InterPro" id="IPR043136">
    <property type="entry name" value="B30.2/SPRY_sf"/>
</dbReference>
<keyword evidence="1" id="KW-0399">Innate immunity</keyword>
<keyword evidence="2" id="KW-0479">Metal-binding</keyword>
<dbReference type="InterPro" id="IPR027370">
    <property type="entry name" value="Znf-RING_euk"/>
</dbReference>
<evidence type="ECO:0000259" key="9">
    <source>
        <dbReference type="PROSITE" id="PS50089"/>
    </source>
</evidence>
<keyword evidence="13" id="KW-1185">Reference proteome</keyword>
<evidence type="ECO:0000256" key="7">
    <source>
        <dbReference type="PROSITE-ProRule" id="PRU00024"/>
    </source>
</evidence>
<feature type="domain" description="B30.2/SPRY" evidence="11">
    <location>
        <begin position="331"/>
        <end position="521"/>
    </location>
</feature>
<dbReference type="Gene3D" id="4.10.830.40">
    <property type="match status" value="1"/>
</dbReference>
<evidence type="ECO:0000259" key="11">
    <source>
        <dbReference type="PROSITE" id="PS50188"/>
    </source>
</evidence>
<evidence type="ECO:0000256" key="4">
    <source>
        <dbReference type="ARBA" id="ARBA00022833"/>
    </source>
</evidence>
<dbReference type="PANTHER" id="PTHR25465">
    <property type="entry name" value="B-BOX DOMAIN CONTAINING"/>
    <property type="match status" value="1"/>
</dbReference>
<dbReference type="Pfam" id="PF00622">
    <property type="entry name" value="SPRY"/>
    <property type="match status" value="1"/>
</dbReference>
<dbReference type="InterPro" id="IPR006574">
    <property type="entry name" value="PRY"/>
</dbReference>
<dbReference type="InterPro" id="IPR001841">
    <property type="entry name" value="Znf_RING"/>
</dbReference>
<dbReference type="SUPFAM" id="SSF57850">
    <property type="entry name" value="RING/U-box"/>
    <property type="match status" value="1"/>
</dbReference>
<feature type="domain" description="B box-type" evidence="10">
    <location>
        <begin position="134"/>
        <end position="175"/>
    </location>
</feature>
<evidence type="ECO:0000313" key="13">
    <source>
        <dbReference type="Proteomes" id="UP000824782"/>
    </source>
</evidence>
<dbReference type="SMART" id="SM00184">
    <property type="entry name" value="RING"/>
    <property type="match status" value="1"/>
</dbReference>
<feature type="coiled-coil region" evidence="8">
    <location>
        <begin position="222"/>
        <end position="282"/>
    </location>
</feature>
<dbReference type="Gene3D" id="3.30.40.10">
    <property type="entry name" value="Zinc/RING finger domain, C3HC4 (zinc finger)"/>
    <property type="match status" value="1"/>
</dbReference>
<dbReference type="SUPFAM" id="SSF57845">
    <property type="entry name" value="B-box zinc-binding domain"/>
    <property type="match status" value="1"/>
</dbReference>
<evidence type="ECO:0000259" key="10">
    <source>
        <dbReference type="PROSITE" id="PS50119"/>
    </source>
</evidence>
<gene>
    <name evidence="12" type="ORF">GDO81_005941</name>
</gene>
<dbReference type="Gene3D" id="2.60.120.920">
    <property type="match status" value="1"/>
</dbReference>
<dbReference type="Gene3D" id="3.30.160.60">
    <property type="entry name" value="Classic Zinc Finger"/>
    <property type="match status" value="1"/>
</dbReference>
<dbReference type="GO" id="GO:0045087">
    <property type="term" value="P:innate immune response"/>
    <property type="evidence" value="ECO:0007669"/>
    <property type="project" value="UniProtKB-KW"/>
</dbReference>
<proteinExistence type="predicted"/>
<evidence type="ECO:0000313" key="12">
    <source>
        <dbReference type="EMBL" id="KAG8588306.1"/>
    </source>
</evidence>